<accession>A0A0K1D8Z3</accession>
<reference evidence="3" key="1">
    <citation type="journal article" date="2014" name="Sci. Data">
        <title>Comprehensive analysis of the venom gland transcriptome of the spider Dolomedes fimbriatus.</title>
        <authorList>
            <person name="Kozlov S.A."/>
            <person name="Lazarev V.N."/>
            <person name="Kostryukova E.S."/>
            <person name="Selezneva O.V."/>
            <person name="Ospanova E.A."/>
            <person name="Alexeev D.G."/>
            <person name="Govorun V.M."/>
            <person name="Grishin E.V."/>
        </authorList>
    </citation>
    <scope>NUCLEOTIDE SEQUENCE</scope>
</reference>
<keyword evidence="2" id="KW-0732">Signal</keyword>
<organism evidence="3">
    <name type="scientific">Dolomedes fimbriatus</name>
    <dbReference type="NCBI Taxonomy" id="1432569"/>
    <lineage>
        <taxon>Eukaryota</taxon>
        <taxon>Metazoa</taxon>
        <taxon>Ecdysozoa</taxon>
        <taxon>Arthropoda</taxon>
        <taxon>Chelicerata</taxon>
        <taxon>Arachnida</taxon>
        <taxon>Araneae</taxon>
        <taxon>Araneomorphae</taxon>
        <taxon>Entelegynae</taxon>
        <taxon>Lycosoidea</taxon>
        <taxon>Pisauridae</taxon>
        <taxon>Dolomedes</taxon>
    </lineage>
</organism>
<feature type="region of interest" description="Disordered" evidence="1">
    <location>
        <begin position="94"/>
        <end position="117"/>
    </location>
</feature>
<dbReference type="EMBL" id="KP792980">
    <property type="protein sequence ID" value="AKT09056.1"/>
    <property type="molecule type" value="mRNA"/>
</dbReference>
<keyword evidence="3" id="KW-0528">Neurotoxin</keyword>
<proteinExistence type="evidence at transcript level"/>
<evidence type="ECO:0000313" key="3">
    <source>
        <dbReference type="EMBL" id="AKT09056.1"/>
    </source>
</evidence>
<reference evidence="3" key="2">
    <citation type="submission" date="2015-02" db="EMBL/GenBank/DDBJ databases">
        <authorList>
            <person name="Chooi Y.-H."/>
        </authorList>
    </citation>
    <scope>NUCLEOTIDE SEQUENCE</scope>
</reference>
<dbReference type="AlphaFoldDB" id="A0A0K1D8Z3"/>
<name>A0A0K1D8Z3_9ARAC</name>
<feature type="chain" id="PRO_5005458330" evidence="2">
    <location>
        <begin position="21"/>
        <end position="133"/>
    </location>
</feature>
<evidence type="ECO:0000256" key="2">
    <source>
        <dbReference type="SAM" id="SignalP"/>
    </source>
</evidence>
<sequence>MNYFVVTCLLFLTLACGVTSSTDQLERESHEDKRKEILSSADEEVQRNFVKAIKKSLKRRKEHSKTARNEEKYWVLDPYIRWFLIEREKIKKQQKSARNEEEAGRGEQNSTKRKNNRKLIIRLAPRFPYIAKQ</sequence>
<evidence type="ECO:0000256" key="1">
    <source>
        <dbReference type="SAM" id="MobiDB-lite"/>
    </source>
</evidence>
<feature type="compositionally biased region" description="Basic and acidic residues" evidence="1">
    <location>
        <begin position="94"/>
        <end position="105"/>
    </location>
</feature>
<protein>
    <submittedName>
        <fullName evidence="3">Putative neurotoxin LTDF S-19</fullName>
    </submittedName>
</protein>
<feature type="signal peptide" evidence="2">
    <location>
        <begin position="1"/>
        <end position="20"/>
    </location>
</feature>
<keyword evidence="3" id="KW-0800">Toxin</keyword>